<dbReference type="GO" id="GO:0005737">
    <property type="term" value="C:cytoplasm"/>
    <property type="evidence" value="ECO:0007669"/>
    <property type="project" value="TreeGrafter"/>
</dbReference>
<dbReference type="InterPro" id="IPR027417">
    <property type="entry name" value="P-loop_NTPase"/>
</dbReference>
<dbReference type="InterPro" id="IPR007502">
    <property type="entry name" value="Helicase-assoc_dom"/>
</dbReference>
<dbReference type="PANTHER" id="PTHR18934:SF237">
    <property type="entry name" value="ATP-DEPENDENT DNA_RNA HELICASE DHX36"/>
    <property type="match status" value="1"/>
</dbReference>
<dbReference type="InterPro" id="IPR002464">
    <property type="entry name" value="DNA/RNA_helicase_DEAH_CS"/>
</dbReference>
<comment type="similarity">
    <text evidence="1">Belongs to the DEAD box helicase family. DEAH subfamily.</text>
</comment>
<dbReference type="Pfam" id="PF07717">
    <property type="entry name" value="OB_NTP_bind"/>
    <property type="match status" value="1"/>
</dbReference>
<dbReference type="Pfam" id="PF04408">
    <property type="entry name" value="WHD_HA2"/>
    <property type="match status" value="1"/>
</dbReference>
<dbReference type="CDD" id="cd18791">
    <property type="entry name" value="SF2_C_RHA"/>
    <property type="match status" value="1"/>
</dbReference>
<dbReference type="SMART" id="SM00487">
    <property type="entry name" value="DEXDc"/>
    <property type="match status" value="1"/>
</dbReference>
<feature type="region of interest" description="Disordered" evidence="8">
    <location>
        <begin position="1"/>
        <end position="81"/>
    </location>
</feature>
<dbReference type="EnsemblMetazoa" id="XM_019915072.1">
    <property type="protein sequence ID" value="XP_019770631.1"/>
    <property type="gene ID" value="LOC109544752"/>
</dbReference>
<proteinExistence type="inferred from homology"/>
<dbReference type="InterPro" id="IPR001650">
    <property type="entry name" value="Helicase_C-like"/>
</dbReference>
<dbReference type="Gene3D" id="1.20.120.1080">
    <property type="match status" value="1"/>
</dbReference>
<dbReference type="EC" id="3.6.4.13" evidence="2"/>
<dbReference type="FunFam" id="3.40.50.300:FF:000284">
    <property type="entry name" value="probable ATP-dependent RNA helicase YTHDC2"/>
    <property type="match status" value="1"/>
</dbReference>
<evidence type="ECO:0000313" key="11">
    <source>
        <dbReference type="EnsemblMetazoa" id="XP_019770631.1"/>
    </source>
</evidence>
<dbReference type="PANTHER" id="PTHR18934">
    <property type="entry name" value="ATP-DEPENDENT RNA HELICASE"/>
    <property type="match status" value="1"/>
</dbReference>
<evidence type="ECO:0000259" key="9">
    <source>
        <dbReference type="PROSITE" id="PS51192"/>
    </source>
</evidence>
<dbReference type="EnsemblMetazoa" id="XM_019915075.1">
    <property type="protein sequence ID" value="XP_019770634.1"/>
    <property type="gene ID" value="LOC109544752"/>
</dbReference>
<dbReference type="InterPro" id="IPR011709">
    <property type="entry name" value="DEAD-box_helicase_OB_fold"/>
</dbReference>
<accession>A0AAR5QBU8</accession>
<keyword evidence="3" id="KW-0547">Nucleotide-binding</keyword>
<evidence type="ECO:0000256" key="4">
    <source>
        <dbReference type="ARBA" id="ARBA00022801"/>
    </source>
</evidence>
<organism evidence="11 12">
    <name type="scientific">Dendroctonus ponderosae</name>
    <name type="common">Mountain pine beetle</name>
    <dbReference type="NCBI Taxonomy" id="77166"/>
    <lineage>
        <taxon>Eukaryota</taxon>
        <taxon>Metazoa</taxon>
        <taxon>Ecdysozoa</taxon>
        <taxon>Arthropoda</taxon>
        <taxon>Hexapoda</taxon>
        <taxon>Insecta</taxon>
        <taxon>Pterygota</taxon>
        <taxon>Neoptera</taxon>
        <taxon>Endopterygota</taxon>
        <taxon>Coleoptera</taxon>
        <taxon>Polyphaga</taxon>
        <taxon>Cucujiformia</taxon>
        <taxon>Curculionidae</taxon>
        <taxon>Scolytinae</taxon>
        <taxon>Dendroctonus</taxon>
    </lineage>
</organism>
<dbReference type="InterPro" id="IPR011545">
    <property type="entry name" value="DEAD/DEAH_box_helicase_dom"/>
</dbReference>
<evidence type="ECO:0000256" key="1">
    <source>
        <dbReference type="ARBA" id="ARBA00008792"/>
    </source>
</evidence>
<dbReference type="Pfam" id="PF00271">
    <property type="entry name" value="Helicase_C"/>
    <property type="match status" value="1"/>
</dbReference>
<dbReference type="SMART" id="SM00847">
    <property type="entry name" value="HA2"/>
    <property type="match status" value="1"/>
</dbReference>
<evidence type="ECO:0000256" key="5">
    <source>
        <dbReference type="ARBA" id="ARBA00022806"/>
    </source>
</evidence>
<dbReference type="EnsemblMetazoa" id="XM_019915073.1">
    <property type="protein sequence ID" value="XP_019770632.1"/>
    <property type="gene ID" value="LOC109544752"/>
</dbReference>
<dbReference type="GO" id="GO:0016787">
    <property type="term" value="F:hydrolase activity"/>
    <property type="evidence" value="ECO:0007669"/>
    <property type="project" value="UniProtKB-KW"/>
</dbReference>
<reference evidence="12" key="1">
    <citation type="journal article" date="2013" name="Genome Biol.">
        <title>Draft genome of the mountain pine beetle, Dendroctonus ponderosae Hopkins, a major forest pest.</title>
        <authorList>
            <person name="Keeling C.I."/>
            <person name="Yuen M.M."/>
            <person name="Liao N.Y."/>
            <person name="Docking T.R."/>
            <person name="Chan S.K."/>
            <person name="Taylor G.A."/>
            <person name="Palmquist D.L."/>
            <person name="Jackman S.D."/>
            <person name="Nguyen A."/>
            <person name="Li M."/>
            <person name="Henderson H."/>
            <person name="Janes J.K."/>
            <person name="Zhao Y."/>
            <person name="Pandoh P."/>
            <person name="Moore R."/>
            <person name="Sperling F.A."/>
            <person name="Huber D.P."/>
            <person name="Birol I."/>
            <person name="Jones S.J."/>
            <person name="Bohlmann J."/>
        </authorList>
    </citation>
    <scope>NUCLEOTIDE SEQUENCE</scope>
</reference>
<dbReference type="GO" id="GO:0051880">
    <property type="term" value="F:G-quadruplex DNA binding"/>
    <property type="evidence" value="ECO:0007669"/>
    <property type="project" value="TreeGrafter"/>
</dbReference>
<dbReference type="PROSITE" id="PS00690">
    <property type="entry name" value="DEAH_ATP_HELICASE"/>
    <property type="match status" value="1"/>
</dbReference>
<feature type="compositionally biased region" description="Basic and acidic residues" evidence="8">
    <location>
        <begin position="61"/>
        <end position="81"/>
    </location>
</feature>
<dbReference type="Gene3D" id="3.40.50.300">
    <property type="entry name" value="P-loop containing nucleotide triphosphate hydrolases"/>
    <property type="match status" value="2"/>
</dbReference>
<evidence type="ECO:0000256" key="6">
    <source>
        <dbReference type="ARBA" id="ARBA00022840"/>
    </source>
</evidence>
<keyword evidence="6" id="KW-0067">ATP-binding</keyword>
<feature type="domain" description="Helicase C-terminal" evidence="10">
    <location>
        <begin position="434"/>
        <end position="624"/>
    </location>
</feature>
<dbReference type="EnsemblMetazoa" id="XM_019915074.1">
    <property type="protein sequence ID" value="XP_019770633.1"/>
    <property type="gene ID" value="LOC109544752"/>
</dbReference>
<dbReference type="GO" id="GO:0003678">
    <property type="term" value="F:DNA helicase activity"/>
    <property type="evidence" value="ECO:0007669"/>
    <property type="project" value="TreeGrafter"/>
</dbReference>
<keyword evidence="12" id="KW-1185">Reference proteome</keyword>
<dbReference type="GO" id="GO:0005524">
    <property type="term" value="F:ATP binding"/>
    <property type="evidence" value="ECO:0007669"/>
    <property type="project" value="UniProtKB-KW"/>
</dbReference>
<name>A0AAR5QBU8_DENPD</name>
<keyword evidence="5" id="KW-0347">Helicase</keyword>
<dbReference type="PROSITE" id="PS51192">
    <property type="entry name" value="HELICASE_ATP_BIND_1"/>
    <property type="match status" value="1"/>
</dbReference>
<feature type="domain" description="Helicase ATP-binding" evidence="9">
    <location>
        <begin position="204"/>
        <end position="372"/>
    </location>
</feature>
<sequence length="979" mass="112082">MRRRRPFRPGPSGSGGHPKDLKGQQIGKWYAMRNKSRNELENRRLNRTQMELGEASMSSEQRNDLRRQYQAEKKDKHEQELRNQIEREQKKPLGSILISEQKKTRIAEILDQRVHAFLERFLEKSRSCKHLPETDFMDEFQQHITGSIMEKLKENPGIRFQGKCDKLDQRLLTELQAKSASSSYQKMQKIRQMLPSMHMRQKILDLIENNQITVISGETGCGKTTQVSQFILDDFIAKSKGSECKIICTQPRRISAIAVAERVACERDEKLGNSVGFQIRLEKTLPRERGSILFCTTGVVLRYMESEPALRQVSHLILDEIHERDITSDFLITVLKDVVQYNSDIKIVLMSATLNADAFSRYYNGAPAINIPGFTHDVQELFLEDVLQITGYQAKKTTPIWVVKRDAYKNREFTEFVQPFIRQLEAKTKYSRDVLNQLIKMESEQLDVNLVFELLRTICRKGHSDGAILVFLPGFGEINKLCNLLTDSHQFPPRRYLIIPLHSQLPTVDQKRIFDPPPQGITKIIIATNIAETSITIDDVTTVIDSGYIKVSNLDPATGIETLKPELVSQANAAQRRGRAGRVQPGVCYHMITSLRYQLLDKFLKPEVLRKRLEDVILLLKMMQLGDAESFLAKLMDPPEAETVKSSLQVLTRLGALNSEEALTPLGYHMAKLPMPAQCSKMLILATIFSCIDPILSVAASLGFKDAYQLSIMEEEFDADRKRQKLAQGTHSDHLCLHYAIRGFEEAREQNQFCREYHLSGPILRQLVQLRKQFAQDLFDMKLISDPDPQSATHNINSENVCIVKAIIAAGLYPNVAVIGKTHPREVHLHSRSGTHEKMILHKKSVLAQNNLFPSPLIVYYLRLKTSKIFVYDASVICPLSLVFFGDQFKIHTRNDNADSFTGVSVNNNIRFRCSPSTALVLNNLVDQLNQILEWYVSHPGFMKWNLDSYDTKVLRLIIDMITTEERQDFDFSDFEDRW</sequence>
<evidence type="ECO:0000256" key="7">
    <source>
        <dbReference type="ARBA" id="ARBA00022884"/>
    </source>
</evidence>
<dbReference type="FunFam" id="1.20.120.1080:FF:000002">
    <property type="entry name" value="Putative ATP-dependent RNA helicase DHX36"/>
    <property type="match status" value="1"/>
</dbReference>
<keyword evidence="4" id="KW-0378">Hydrolase</keyword>
<evidence type="ECO:0000256" key="8">
    <source>
        <dbReference type="SAM" id="MobiDB-lite"/>
    </source>
</evidence>
<dbReference type="Pfam" id="PF00270">
    <property type="entry name" value="DEAD"/>
    <property type="match status" value="1"/>
</dbReference>
<evidence type="ECO:0000259" key="10">
    <source>
        <dbReference type="PROSITE" id="PS51194"/>
    </source>
</evidence>
<protein>
    <recommendedName>
        <fullName evidence="2">RNA helicase</fullName>
        <ecNumber evidence="2">3.6.4.13</ecNumber>
    </recommendedName>
</protein>
<dbReference type="AlphaFoldDB" id="A0AAR5QBU8"/>
<dbReference type="Pfam" id="PF21010">
    <property type="entry name" value="HA2_C"/>
    <property type="match status" value="1"/>
</dbReference>
<dbReference type="Proteomes" id="UP000019118">
    <property type="component" value="Unassembled WGS sequence"/>
</dbReference>
<dbReference type="InterPro" id="IPR048333">
    <property type="entry name" value="HA2_WH"/>
</dbReference>
<dbReference type="GO" id="GO:0003724">
    <property type="term" value="F:RNA helicase activity"/>
    <property type="evidence" value="ECO:0007669"/>
    <property type="project" value="UniProtKB-EC"/>
</dbReference>
<dbReference type="KEGG" id="dpa:109544752"/>
<dbReference type="PROSITE" id="PS51194">
    <property type="entry name" value="HELICASE_CTER"/>
    <property type="match status" value="1"/>
</dbReference>
<dbReference type="SMART" id="SM00490">
    <property type="entry name" value="HELICc"/>
    <property type="match status" value="1"/>
</dbReference>
<keyword evidence="7" id="KW-0694">RNA-binding</keyword>
<dbReference type="GO" id="GO:0002151">
    <property type="term" value="F:G-quadruplex RNA binding"/>
    <property type="evidence" value="ECO:0007669"/>
    <property type="project" value="TreeGrafter"/>
</dbReference>
<dbReference type="GeneID" id="109544752"/>
<dbReference type="SUPFAM" id="SSF52540">
    <property type="entry name" value="P-loop containing nucleoside triphosphate hydrolases"/>
    <property type="match status" value="1"/>
</dbReference>
<evidence type="ECO:0000256" key="3">
    <source>
        <dbReference type="ARBA" id="ARBA00022741"/>
    </source>
</evidence>
<evidence type="ECO:0000313" key="12">
    <source>
        <dbReference type="Proteomes" id="UP000019118"/>
    </source>
</evidence>
<dbReference type="GO" id="GO:0005634">
    <property type="term" value="C:nucleus"/>
    <property type="evidence" value="ECO:0007669"/>
    <property type="project" value="TreeGrafter"/>
</dbReference>
<reference evidence="11" key="2">
    <citation type="submission" date="2024-08" db="UniProtKB">
        <authorList>
            <consortium name="EnsemblMetazoa"/>
        </authorList>
    </citation>
    <scope>IDENTIFICATION</scope>
</reference>
<dbReference type="InterPro" id="IPR014001">
    <property type="entry name" value="Helicase_ATP-bd"/>
</dbReference>
<evidence type="ECO:0000256" key="2">
    <source>
        <dbReference type="ARBA" id="ARBA00012552"/>
    </source>
</evidence>